<feature type="compositionally biased region" description="Polar residues" evidence="9">
    <location>
        <begin position="2197"/>
        <end position="2218"/>
    </location>
</feature>
<feature type="region of interest" description="Disordered" evidence="9">
    <location>
        <begin position="875"/>
        <end position="896"/>
    </location>
</feature>
<dbReference type="EMBL" id="CAJVRL010000002">
    <property type="protein sequence ID" value="CAG8949346.1"/>
    <property type="molecule type" value="Genomic_DNA"/>
</dbReference>
<feature type="region of interest" description="Disordered" evidence="9">
    <location>
        <begin position="1032"/>
        <end position="1110"/>
    </location>
</feature>
<dbReference type="Pfam" id="PF00176">
    <property type="entry name" value="SNF2-rel_dom"/>
    <property type="match status" value="1"/>
</dbReference>
<dbReference type="SMART" id="SM00487">
    <property type="entry name" value="DEXDc"/>
    <property type="match status" value="1"/>
</dbReference>
<keyword evidence="8" id="KW-0539">Nucleus</keyword>
<dbReference type="Gene3D" id="3.40.50.10810">
    <property type="entry name" value="Tandem AAA-ATPase domain"/>
    <property type="match status" value="1"/>
</dbReference>
<organism evidence="12 13">
    <name type="scientific">Hymenoscyphus fraxineus</name>
    <dbReference type="NCBI Taxonomy" id="746836"/>
    <lineage>
        <taxon>Eukaryota</taxon>
        <taxon>Fungi</taxon>
        <taxon>Dikarya</taxon>
        <taxon>Ascomycota</taxon>
        <taxon>Pezizomycotina</taxon>
        <taxon>Leotiomycetes</taxon>
        <taxon>Helotiales</taxon>
        <taxon>Helotiaceae</taxon>
        <taxon>Hymenoscyphus</taxon>
    </lineage>
</organism>
<evidence type="ECO:0000256" key="9">
    <source>
        <dbReference type="SAM" id="MobiDB-lite"/>
    </source>
</evidence>
<evidence type="ECO:0000256" key="3">
    <source>
        <dbReference type="ARBA" id="ARBA00022741"/>
    </source>
</evidence>
<feature type="compositionally biased region" description="Low complexity" evidence="9">
    <location>
        <begin position="1906"/>
        <end position="1922"/>
    </location>
</feature>
<keyword evidence="3" id="KW-0547">Nucleotide-binding</keyword>
<evidence type="ECO:0000313" key="13">
    <source>
        <dbReference type="Proteomes" id="UP000696280"/>
    </source>
</evidence>
<sequence length="2256" mass="250331">MTNFRPAVRGALIARWLDQIPVHDNPAVICAIAASMPSTDMADDPFDWSIDRVVQELCGNKPSWETSIHASRLDPTELERNLREQEIDGCVLLVNVNDKVLTKDFNIKVVGRRAFVHNAIKELRKRSPKYQAFVGKETAPSIASYHPSSGIHSPNGMTHQSNGQINTWPNLALLSQPPSYITPSETPDDNKRRKLGDESNAGDAEAQFKEPAQEPEHEPAATADPKTSVAPGVVAIVEINGKKRKRLEPILLTTQTSSNSNDAVECADDVANTPHASPSLDSQHIAEAANDIAHTPAPVIEDVPVQDTPAPGQMFVDSIGRKRLIPINESHPEMSITTKDIQVDPAPQSEQLLPSAYVSLKGRTTDNLAKSFAGYLGKQKMPVDDLFYAGTPVGKELPSGDDIGEDFSMVQGALPTGLRLYVNNAMKNFLRSEPRFFTRDGKEFAAVMPYSTNFKSEFENQNFTLFQPDLEGKYTASREELSSSWPEVNPKMSLTTEKILGEERSVRFNLPGPDMLSGIGNQPEFDPSMLEKYNHLEGGDEVLPLYGESDSDNEVDELTWREMENERGEKLERPLRQSRKPALSTDEVNSAINEGISALQLVWKRDQLPKLEVKGYRMWQKSSNQKSKKRDVAAAQFKLDFSLRHIDNMRQQILKNTYTSIKQVLKQTGIMEVDVYNCEVMRWTIQLLESKTSPDKPKQLVSLRVSKTPEKLPIKLDDTEGEDLDTESEGRSSDDDMGSFIEEDSATEQDVEHQLDLADSEATDNESVASDKSLAQVLPVSSVSPARKINWKVARRSPEGSGRLTVSPSASYGSESAQNPRTRPSTPSKSKDEPFPLIKTPPAKPSNFIDLSILTSSDDGGRSKFIDLITPQKAKKHNSPIKISDDDTEPSTTHNEPAAYVDNNTIPEALKDAYAKLASAGDVGRLMELVLQGMREDRKERIRNFISETKVDQIRTAMAHEMEASSGHSSDIKLVMWLFKIYIDCKYIPFSPILTSGFVASIRDHQDIQLAPFCTICHELLDPSSKAIQLVSVKESTESSKKRKKGPHRKKDRSGRSETASDVDEEDGEPLSAIRRRRLETLATTSEDEKTADESPSKKKKRLVEDKDALEMRQQDRQRLAEQAERRAQLQAKLAMSGHARDEASGRIIINDAKSDEQGFIYVHPSIARLIKKHQVEGVRFMFNQVVGDEKTTQGCLLAHTMGLGKTMQVITLLVAIAEAAMSDDPTVVSQIPPRLRKSRTLVLCPPTLIDNWMDEFLLWAPEGLLGGLVKISSNTIPHERALEIRNWHSNGGVLIMGYEMFRAHVYSMEKTQVGSSLEHTQLCEYLLEFPEIIIADEAHKLKNEKSKLNMAAVRFRSNSRIALTGSPLANNIEEYHAMIEFISPNYLGPVKEFRQKYVTPIQDGLWKDSTPHERRKSLKMLGVLKEDIAPKVHRKEMGVLRDSLPAKKEFVITFSLTELQRKAYSIYVEAMKSGSGHARTKDGEIRASTVFGWVSVLQLLCNHPACFKTKLNERKEDAKMELVSTKGLSDSSEGADVEDAEDSSIWKIGVSQQLVDDEMSLFQSDETDLNAIELSNKTLVLCEILDASKAVNDKVLVFSQSILTLNFLEQLCKDQGRVYNRLDGKTKMANRQAAAKSFNTDETELYLISTTAGGLGLNLPGANRVVIFDFKYNPVQEEQAVGRAYRIGQVKETFVYRFIAGGTFEGAVHNKAIFKTQLASRVIDRKNPMAYATKLYSSDLLFEPKEVPQEDLSEFRGMDTKVLDRVLSSVKTAGIIRSIVQTDTFERDDEDKLTAEEMMEVKEMLGDEQLKRFDPAAYAAKQQARQAQALQLSAQQSAARYNQPPFNTSISKATSLPMSQARPRQALPNKQIVRPITQSHQVSHVAVPWAKPDNYQTSSMHTSRPTAQNPQVPQAQAQQLQHKSSANQPQAAPVAGTGGYGESAPEPDVFLNLVVAESAPAVPRSSPKAERPTLGPKYSAKKESRIVPPQKEQHGSRYKSPTPMPMDIEGDTTNATQRAESPSSDELALATPKKKPISNQPPSKSHGLAPIMGRNTQVRSKDPEIITSPRTSSTQTMSSSSMSRRDGRSPKSSQEDTQNVCIEPHFPKFPVVPFEKSPQTSSDAHTVLRGQLSTSVRSQSAEPKSSPRIISHTRSPSDIDGSKALLALSGTLFQGHNNRLGDAALQNYETRPPVSTGDSITHQENTSYETPQSTPSQSTPLQPASPDPPSPSGSASRKSPIRDGFKLLFSKFYHP</sequence>
<feature type="compositionally biased region" description="Polar residues" evidence="9">
    <location>
        <begin position="804"/>
        <end position="828"/>
    </location>
</feature>
<comment type="subcellular location">
    <subcellularLocation>
        <location evidence="1">Nucleus</location>
    </subcellularLocation>
</comment>
<feature type="compositionally biased region" description="Basic residues" evidence="9">
    <location>
        <begin position="1041"/>
        <end position="1053"/>
    </location>
</feature>
<evidence type="ECO:0000256" key="5">
    <source>
        <dbReference type="ARBA" id="ARBA00022806"/>
    </source>
</evidence>
<feature type="region of interest" description="Disordered" evidence="9">
    <location>
        <begin position="794"/>
        <end position="843"/>
    </location>
</feature>
<feature type="compositionally biased region" description="Low complexity" evidence="9">
    <location>
        <begin position="2068"/>
        <end position="2083"/>
    </location>
</feature>
<evidence type="ECO:0000256" key="4">
    <source>
        <dbReference type="ARBA" id="ARBA00022801"/>
    </source>
</evidence>
<evidence type="ECO:0000256" key="1">
    <source>
        <dbReference type="ARBA" id="ARBA00004123"/>
    </source>
</evidence>
<keyword evidence="5" id="KW-0347">Helicase</keyword>
<dbReference type="Pfam" id="PF00271">
    <property type="entry name" value="Helicase_C"/>
    <property type="match status" value="1"/>
</dbReference>
<accession>A0A9N9KLT1</accession>
<feature type="compositionally biased region" description="Basic and acidic residues" evidence="9">
    <location>
        <begin position="188"/>
        <end position="197"/>
    </location>
</feature>
<feature type="region of interest" description="Disordered" evidence="9">
    <location>
        <begin position="565"/>
        <end position="584"/>
    </location>
</feature>
<reference evidence="12" key="1">
    <citation type="submission" date="2021-07" db="EMBL/GenBank/DDBJ databases">
        <authorList>
            <person name="Durling M."/>
        </authorList>
    </citation>
    <scope>NUCLEOTIDE SEQUENCE</scope>
</reference>
<comment type="similarity">
    <text evidence="2">Belongs to the SNF2/RAD54 helicase family.</text>
</comment>
<dbReference type="SUPFAM" id="SSF52540">
    <property type="entry name" value="P-loop containing nucleoside triphosphate hydrolases"/>
    <property type="match status" value="2"/>
</dbReference>
<dbReference type="PROSITE" id="PS51194">
    <property type="entry name" value="HELICASE_CTER"/>
    <property type="match status" value="1"/>
</dbReference>
<keyword evidence="4" id="KW-0378">Hydrolase</keyword>
<dbReference type="GO" id="GO:0005634">
    <property type="term" value="C:nucleus"/>
    <property type="evidence" value="ECO:0007669"/>
    <property type="project" value="UniProtKB-SubCell"/>
</dbReference>
<keyword evidence="7" id="KW-0238">DNA-binding</keyword>
<evidence type="ECO:0000259" key="11">
    <source>
        <dbReference type="PROSITE" id="PS51194"/>
    </source>
</evidence>
<dbReference type="InterPro" id="IPR027417">
    <property type="entry name" value="P-loop_NTPase"/>
</dbReference>
<feature type="region of interest" description="Disordered" evidence="9">
    <location>
        <begin position="144"/>
        <end position="227"/>
    </location>
</feature>
<evidence type="ECO:0000256" key="2">
    <source>
        <dbReference type="ARBA" id="ARBA00007025"/>
    </source>
</evidence>
<dbReference type="SMART" id="SM00490">
    <property type="entry name" value="HELICc"/>
    <property type="match status" value="1"/>
</dbReference>
<comment type="caution">
    <text evidence="12">The sequence shown here is derived from an EMBL/GenBank/DDBJ whole genome shotgun (WGS) entry which is preliminary data.</text>
</comment>
<evidence type="ECO:0000256" key="6">
    <source>
        <dbReference type="ARBA" id="ARBA00022840"/>
    </source>
</evidence>
<dbReference type="PANTHER" id="PTHR45797:SF1">
    <property type="entry name" value="HELICASE ARIP4"/>
    <property type="match status" value="1"/>
</dbReference>
<proteinExistence type="inferred from homology"/>
<dbReference type="InterPro" id="IPR056026">
    <property type="entry name" value="DUF7607"/>
</dbReference>
<dbReference type="GO" id="GO:0003677">
    <property type="term" value="F:DNA binding"/>
    <property type="evidence" value="ECO:0007669"/>
    <property type="project" value="UniProtKB-KW"/>
</dbReference>
<evidence type="ECO:0000256" key="8">
    <source>
        <dbReference type="ARBA" id="ARBA00023242"/>
    </source>
</evidence>
<gene>
    <name evidence="12" type="ORF">HYFRA_00004972</name>
</gene>
<feature type="compositionally biased region" description="Polar residues" evidence="9">
    <location>
        <begin position="146"/>
        <end position="169"/>
    </location>
</feature>
<feature type="domain" description="Helicase ATP-binding" evidence="10">
    <location>
        <begin position="1187"/>
        <end position="1386"/>
    </location>
</feature>
<keyword evidence="6" id="KW-0067">ATP-binding</keyword>
<feature type="compositionally biased region" description="Basic and acidic residues" evidence="9">
    <location>
        <begin position="1087"/>
        <end position="1110"/>
    </location>
</feature>
<dbReference type="GO" id="GO:0005524">
    <property type="term" value="F:ATP binding"/>
    <property type="evidence" value="ECO:0007669"/>
    <property type="project" value="UniProtKB-KW"/>
</dbReference>
<dbReference type="PANTHER" id="PTHR45797">
    <property type="entry name" value="RAD54-LIKE"/>
    <property type="match status" value="1"/>
</dbReference>
<feature type="domain" description="Helicase C-terminal" evidence="11">
    <location>
        <begin position="1584"/>
        <end position="1742"/>
    </location>
</feature>
<dbReference type="CDD" id="cd18007">
    <property type="entry name" value="DEXHc_ATRX-like"/>
    <property type="match status" value="1"/>
</dbReference>
<feature type="region of interest" description="Disordered" evidence="9">
    <location>
        <begin position="2190"/>
        <end position="2243"/>
    </location>
</feature>
<feature type="region of interest" description="Disordered" evidence="9">
    <location>
        <begin position="711"/>
        <end position="739"/>
    </location>
</feature>
<feature type="compositionally biased region" description="Polar residues" evidence="9">
    <location>
        <begin position="1895"/>
        <end position="1905"/>
    </location>
</feature>
<dbReference type="InterPro" id="IPR044574">
    <property type="entry name" value="ARIP4-like"/>
</dbReference>
<feature type="compositionally biased region" description="Polar residues" evidence="9">
    <location>
        <begin position="2091"/>
        <end position="2100"/>
    </location>
</feature>
<feature type="compositionally biased region" description="Polar residues" evidence="9">
    <location>
        <begin position="2012"/>
        <end position="2025"/>
    </location>
</feature>
<evidence type="ECO:0000256" key="7">
    <source>
        <dbReference type="ARBA" id="ARBA00023125"/>
    </source>
</evidence>
<dbReference type="PROSITE" id="PS51192">
    <property type="entry name" value="HELICASE_ATP_BIND_1"/>
    <property type="match status" value="1"/>
</dbReference>
<feature type="region of interest" description="Disordered" evidence="9">
    <location>
        <begin position="2132"/>
        <end position="2160"/>
    </location>
</feature>
<dbReference type="Pfam" id="PF24580">
    <property type="entry name" value="DUF7607"/>
    <property type="match status" value="1"/>
</dbReference>
<dbReference type="InterPro" id="IPR013761">
    <property type="entry name" value="SAM/pointed_sf"/>
</dbReference>
<dbReference type="InterPro" id="IPR038718">
    <property type="entry name" value="SNF2-like_sf"/>
</dbReference>
<evidence type="ECO:0000259" key="10">
    <source>
        <dbReference type="PROSITE" id="PS51192"/>
    </source>
</evidence>
<dbReference type="CDD" id="cd18793">
    <property type="entry name" value="SF2_C_SNF"/>
    <property type="match status" value="1"/>
</dbReference>
<feature type="region of interest" description="Disordered" evidence="9">
    <location>
        <begin position="1884"/>
        <end position="1944"/>
    </location>
</feature>
<dbReference type="InterPro" id="IPR001650">
    <property type="entry name" value="Helicase_C-like"/>
</dbReference>
<dbReference type="InterPro" id="IPR000330">
    <property type="entry name" value="SNF2_N"/>
</dbReference>
<dbReference type="OrthoDB" id="2020972at2759"/>
<feature type="compositionally biased region" description="Basic and acidic residues" evidence="9">
    <location>
        <begin position="1981"/>
        <end position="1996"/>
    </location>
</feature>
<dbReference type="Gene3D" id="3.40.50.300">
    <property type="entry name" value="P-loop containing nucleotide triphosphate hydrolases"/>
    <property type="match status" value="1"/>
</dbReference>
<dbReference type="Gene3D" id="1.10.150.50">
    <property type="entry name" value="Transcription Factor, Ets-1"/>
    <property type="match status" value="1"/>
</dbReference>
<feature type="compositionally biased region" description="Basic and acidic residues" evidence="9">
    <location>
        <begin position="206"/>
        <end position="219"/>
    </location>
</feature>
<dbReference type="Proteomes" id="UP000696280">
    <property type="component" value="Unassembled WGS sequence"/>
</dbReference>
<name>A0A9N9KLT1_9HELO</name>
<dbReference type="GO" id="GO:0004386">
    <property type="term" value="F:helicase activity"/>
    <property type="evidence" value="ECO:0007669"/>
    <property type="project" value="UniProtKB-KW"/>
</dbReference>
<feature type="compositionally biased region" description="Polar residues" evidence="9">
    <location>
        <begin position="2132"/>
        <end position="2144"/>
    </location>
</feature>
<dbReference type="InterPro" id="IPR049730">
    <property type="entry name" value="SNF2/RAD54-like_C"/>
</dbReference>
<evidence type="ECO:0000313" key="12">
    <source>
        <dbReference type="EMBL" id="CAG8949346.1"/>
    </source>
</evidence>
<feature type="compositionally biased region" description="Basic and acidic residues" evidence="9">
    <location>
        <begin position="565"/>
        <end position="575"/>
    </location>
</feature>
<feature type="region of interest" description="Disordered" evidence="9">
    <location>
        <begin position="1961"/>
        <end position="2100"/>
    </location>
</feature>
<dbReference type="InterPro" id="IPR014001">
    <property type="entry name" value="Helicase_ATP-bd"/>
</dbReference>
<keyword evidence="13" id="KW-1185">Reference proteome</keyword>
<dbReference type="GO" id="GO:0016887">
    <property type="term" value="F:ATP hydrolysis activity"/>
    <property type="evidence" value="ECO:0007669"/>
    <property type="project" value="InterPro"/>
</dbReference>
<protein>
    <submittedName>
        <fullName evidence="12">Uncharacterized protein</fullName>
    </submittedName>
</protein>
<feature type="compositionally biased region" description="Polar residues" evidence="9">
    <location>
        <begin position="176"/>
        <end position="185"/>
    </location>
</feature>